<dbReference type="InterPro" id="IPR036236">
    <property type="entry name" value="Znf_C2H2_sf"/>
</dbReference>
<dbReference type="KEGG" id="cdet:87947942"/>
<dbReference type="GO" id="GO:0008270">
    <property type="term" value="F:zinc ion binding"/>
    <property type="evidence" value="ECO:0007669"/>
    <property type="project" value="UniProtKB-KW"/>
</dbReference>
<keyword evidence="5" id="KW-1185">Reference proteome</keyword>
<keyword evidence="1" id="KW-0862">Zinc</keyword>
<keyword evidence="1" id="KW-0863">Zinc-finger</keyword>
<evidence type="ECO:0000259" key="3">
    <source>
        <dbReference type="PROSITE" id="PS50157"/>
    </source>
</evidence>
<feature type="domain" description="C2H2-type" evidence="3">
    <location>
        <begin position="284"/>
        <end position="311"/>
    </location>
</feature>
<dbReference type="AlphaFoldDB" id="A0AAX4IT88"/>
<dbReference type="InterPro" id="IPR013087">
    <property type="entry name" value="Znf_C2H2_type"/>
</dbReference>
<feature type="region of interest" description="Disordered" evidence="2">
    <location>
        <begin position="79"/>
        <end position="119"/>
    </location>
</feature>
<sequence length="311" mass="33048">MEFDLFQGIKEEDVKMSSNNGCELEEESHKATSVQGQPSQASLGRLWPEGPSGWLDGPPTWVFKADQGIVSLTAMAANGATQKGESRELPEHPTERETSSSLQTNEQNTRDNLNNTSNAMADPNLLAHLGGQLMELAQQTGLPPTTIILSYVELLIRNDNQMGSGRAAIVDLLSRNVPNVRAMPADQAGGSQNLAQNPAPGTGPVAPPGRMIPIPAAPIPNIDFAAPIAQMIPRPAAPVAAVAPAQAAPPAVAAPIPANPVPQAQNQANAAQAQPGQTAIERRFSCRFCPKDFTRQSSANRHERTHHQDQV</sequence>
<dbReference type="PROSITE" id="PS50157">
    <property type="entry name" value="ZINC_FINGER_C2H2_2"/>
    <property type="match status" value="1"/>
</dbReference>
<evidence type="ECO:0000256" key="1">
    <source>
        <dbReference type="PROSITE-ProRule" id="PRU00042"/>
    </source>
</evidence>
<dbReference type="Proteomes" id="UP001322277">
    <property type="component" value="Chromosome 7"/>
</dbReference>
<gene>
    <name evidence="4" type="ORF">CDEST_11442</name>
</gene>
<dbReference type="RefSeq" id="XP_062783649.1">
    <property type="nucleotide sequence ID" value="XM_062927598.1"/>
</dbReference>
<dbReference type="Gene3D" id="3.30.160.60">
    <property type="entry name" value="Classic Zinc Finger"/>
    <property type="match status" value="1"/>
</dbReference>
<protein>
    <submittedName>
        <fullName evidence="4">Zinc finger C2H2-type</fullName>
    </submittedName>
</protein>
<proteinExistence type="predicted"/>
<dbReference type="GeneID" id="87947942"/>
<feature type="region of interest" description="Disordered" evidence="2">
    <location>
        <begin position="1"/>
        <end position="42"/>
    </location>
</feature>
<dbReference type="EMBL" id="CP137311">
    <property type="protein sequence ID" value="WQF86428.1"/>
    <property type="molecule type" value="Genomic_DNA"/>
</dbReference>
<feature type="compositionally biased region" description="Basic and acidic residues" evidence="2">
    <location>
        <begin position="84"/>
        <end position="98"/>
    </location>
</feature>
<reference evidence="5" key="1">
    <citation type="journal article" date="2023" name="bioRxiv">
        <title>Complete genome of the Medicago anthracnose fungus, Colletotrichum destructivum, reveals a mini-chromosome-like region within a core chromosome.</title>
        <authorList>
            <person name="Lapalu N."/>
            <person name="Simon A."/>
            <person name="Lu A."/>
            <person name="Plaumann P.-L."/>
            <person name="Amselem J."/>
            <person name="Pigne S."/>
            <person name="Auger A."/>
            <person name="Koch C."/>
            <person name="Dallery J.-F."/>
            <person name="O'Connell R.J."/>
        </authorList>
    </citation>
    <scope>NUCLEOTIDE SEQUENCE [LARGE SCALE GENOMIC DNA]</scope>
    <source>
        <strain evidence="5">CBS 520.97</strain>
    </source>
</reference>
<dbReference type="PROSITE" id="PS00028">
    <property type="entry name" value="ZINC_FINGER_C2H2_1"/>
    <property type="match status" value="1"/>
</dbReference>
<dbReference type="SUPFAM" id="SSF57667">
    <property type="entry name" value="beta-beta-alpha zinc fingers"/>
    <property type="match status" value="1"/>
</dbReference>
<organism evidence="4 5">
    <name type="scientific">Colletotrichum destructivum</name>
    <dbReference type="NCBI Taxonomy" id="34406"/>
    <lineage>
        <taxon>Eukaryota</taxon>
        <taxon>Fungi</taxon>
        <taxon>Dikarya</taxon>
        <taxon>Ascomycota</taxon>
        <taxon>Pezizomycotina</taxon>
        <taxon>Sordariomycetes</taxon>
        <taxon>Hypocreomycetidae</taxon>
        <taxon>Glomerellales</taxon>
        <taxon>Glomerellaceae</taxon>
        <taxon>Colletotrichum</taxon>
        <taxon>Colletotrichum destructivum species complex</taxon>
    </lineage>
</organism>
<feature type="compositionally biased region" description="Polar residues" evidence="2">
    <location>
        <begin position="31"/>
        <end position="42"/>
    </location>
</feature>
<feature type="compositionally biased region" description="Polar residues" evidence="2">
    <location>
        <begin position="99"/>
        <end position="119"/>
    </location>
</feature>
<accession>A0AAX4IT88</accession>
<evidence type="ECO:0000313" key="4">
    <source>
        <dbReference type="EMBL" id="WQF86428.1"/>
    </source>
</evidence>
<evidence type="ECO:0000313" key="5">
    <source>
        <dbReference type="Proteomes" id="UP001322277"/>
    </source>
</evidence>
<evidence type="ECO:0000256" key="2">
    <source>
        <dbReference type="SAM" id="MobiDB-lite"/>
    </source>
</evidence>
<keyword evidence="1" id="KW-0479">Metal-binding</keyword>
<name>A0AAX4IT88_9PEZI</name>